<dbReference type="PROSITE" id="PS50297">
    <property type="entry name" value="ANK_REP_REGION"/>
    <property type="match status" value="2"/>
</dbReference>
<dbReference type="Pfam" id="PF14420">
    <property type="entry name" value="Clr5"/>
    <property type="match status" value="1"/>
</dbReference>
<protein>
    <submittedName>
        <fullName evidence="6">FAD/NAD(P)-binding domain-containing protein</fullName>
    </submittedName>
</protein>
<organism evidence="6 7">
    <name type="scientific">Purpureocillium lavendulum</name>
    <dbReference type="NCBI Taxonomy" id="1247861"/>
    <lineage>
        <taxon>Eukaryota</taxon>
        <taxon>Fungi</taxon>
        <taxon>Dikarya</taxon>
        <taxon>Ascomycota</taxon>
        <taxon>Pezizomycotina</taxon>
        <taxon>Sordariomycetes</taxon>
        <taxon>Hypocreomycetidae</taxon>
        <taxon>Hypocreales</taxon>
        <taxon>Ophiocordycipitaceae</taxon>
        <taxon>Purpureocillium</taxon>
    </lineage>
</organism>
<dbReference type="SMART" id="SM00248">
    <property type="entry name" value="ANK"/>
    <property type="match status" value="4"/>
</dbReference>
<dbReference type="PANTHER" id="PTHR24171:SF9">
    <property type="entry name" value="ANKYRIN REPEAT DOMAIN-CONTAINING PROTEIN 39"/>
    <property type="match status" value="1"/>
</dbReference>
<comment type="caution">
    <text evidence="6">The sequence shown here is derived from an EMBL/GenBank/DDBJ whole genome shotgun (WGS) entry which is preliminary data.</text>
</comment>
<evidence type="ECO:0000256" key="1">
    <source>
        <dbReference type="ARBA" id="ARBA00022737"/>
    </source>
</evidence>
<dbReference type="EMBL" id="JAQHRD010000008">
    <property type="protein sequence ID" value="KAJ6438241.1"/>
    <property type="molecule type" value="Genomic_DNA"/>
</dbReference>
<keyword evidence="2 3" id="KW-0040">ANK repeat</keyword>
<dbReference type="Proteomes" id="UP001163105">
    <property type="component" value="Unassembled WGS sequence"/>
</dbReference>
<gene>
    <name evidence="6" type="ORF">O9K51_08832</name>
</gene>
<dbReference type="PANTHER" id="PTHR24171">
    <property type="entry name" value="ANKYRIN REPEAT DOMAIN-CONTAINING PROTEIN 39-RELATED"/>
    <property type="match status" value="1"/>
</dbReference>
<dbReference type="Pfam" id="PF00023">
    <property type="entry name" value="Ank"/>
    <property type="match status" value="1"/>
</dbReference>
<dbReference type="InterPro" id="IPR002110">
    <property type="entry name" value="Ankyrin_rpt"/>
</dbReference>
<accession>A0AB34FHE0</accession>
<dbReference type="PROSITE" id="PS50088">
    <property type="entry name" value="ANK_REPEAT"/>
    <property type="match status" value="2"/>
</dbReference>
<dbReference type="Gene3D" id="1.25.40.20">
    <property type="entry name" value="Ankyrin repeat-containing domain"/>
    <property type="match status" value="3"/>
</dbReference>
<keyword evidence="1" id="KW-0677">Repeat</keyword>
<dbReference type="InterPro" id="IPR036770">
    <property type="entry name" value="Ankyrin_rpt-contain_sf"/>
</dbReference>
<dbReference type="InterPro" id="IPR025676">
    <property type="entry name" value="Clr5_dom"/>
</dbReference>
<keyword evidence="7" id="KW-1185">Reference proteome</keyword>
<feature type="repeat" description="ANK" evidence="3">
    <location>
        <begin position="226"/>
        <end position="258"/>
    </location>
</feature>
<evidence type="ECO:0000256" key="2">
    <source>
        <dbReference type="ARBA" id="ARBA00023043"/>
    </source>
</evidence>
<dbReference type="AlphaFoldDB" id="A0AB34FHE0"/>
<dbReference type="SUPFAM" id="SSF48403">
    <property type="entry name" value="Ankyrin repeat"/>
    <property type="match status" value="1"/>
</dbReference>
<proteinExistence type="predicted"/>
<feature type="domain" description="Clr5" evidence="5">
    <location>
        <begin position="1"/>
        <end position="46"/>
    </location>
</feature>
<name>A0AB34FHE0_9HYPO</name>
<evidence type="ECO:0000256" key="3">
    <source>
        <dbReference type="PROSITE-ProRule" id="PRU00023"/>
    </source>
</evidence>
<evidence type="ECO:0000313" key="7">
    <source>
        <dbReference type="Proteomes" id="UP001163105"/>
    </source>
</evidence>
<feature type="region of interest" description="Disordered" evidence="4">
    <location>
        <begin position="101"/>
        <end position="128"/>
    </location>
</feature>
<evidence type="ECO:0000256" key="4">
    <source>
        <dbReference type="SAM" id="MobiDB-lite"/>
    </source>
</evidence>
<evidence type="ECO:0000259" key="5">
    <source>
        <dbReference type="Pfam" id="PF14420"/>
    </source>
</evidence>
<evidence type="ECO:0000313" key="6">
    <source>
        <dbReference type="EMBL" id="KAJ6438241.1"/>
    </source>
</evidence>
<feature type="repeat" description="ANK" evidence="3">
    <location>
        <begin position="162"/>
        <end position="194"/>
    </location>
</feature>
<reference evidence="6" key="1">
    <citation type="submission" date="2023-01" db="EMBL/GenBank/DDBJ databases">
        <title>The growth and conidiation of Purpureocillium lavendulum are regulated by nitrogen source and histone H3K14 acetylation.</title>
        <authorList>
            <person name="Tang P."/>
            <person name="Han J."/>
            <person name="Zhang C."/>
            <person name="Tang P."/>
            <person name="Qi F."/>
            <person name="Zhang K."/>
            <person name="Liang L."/>
        </authorList>
    </citation>
    <scope>NUCLEOTIDE SEQUENCE</scope>
    <source>
        <strain evidence="6">YMF1.00683</strain>
    </source>
</reference>
<sequence>MAIKWEPYAEEIRSLYADGKTVVEMMRIMEGRHGFQASNKDAASKFDGVLEGKLTRVVKKRHVRAQRPLTRRPSSDMLHECPGKCLCSVYWAKGPYSALTSSSDHLKQGPQATALRHDESNNHKGPTTDLDAALVQSILQKNEDEAGRLLSAGARVDIPGSDGLLPLHRSIILGHSGITSLLLRFGASVRATDPYGQSALHFALIHKRPVHDLIARGADVFARNDRGETALHLAVLGQDRKAISELLSRKADTNTPNLDGITPFHLLLLGSAQWPGDREAYCGTVALFVQSGASATTTLSDGKTPLDAFLEALYLNFPGLGPPEKLFQGAALLVLENLLSNNADSTLIVPEEQTTLVECIFKSLMDTRRLRLFGSGDSGKVAIIMCNTIRLDFETSEGETLLSFISSLTSEYVSSEATRTIKKCMSILLERGIDPNKGCRKSGRQPILKVLVNDSDTISKSERDKRAGILLRYGADTFLRDRYGNCALFAIARIQSHDFVMRSLKADMKLTRGELDGDQERSNGKRGRLYWVEWEQAKKESTWDGAKILAMKDQESALERDVKNVIQRAAVAALAEKFLDDCRRMFIGDDDEMAKRRRFMAIIMRDCRLASISVDSRYHDTLVDLCCS</sequence>